<dbReference type="AlphaFoldDB" id="A0A2S4PUG4"/>
<feature type="compositionally biased region" description="Polar residues" evidence="1">
    <location>
        <begin position="135"/>
        <end position="147"/>
    </location>
</feature>
<organism evidence="2 3">
    <name type="scientific">Erysiphe pulchra</name>
    <dbReference type="NCBI Taxonomy" id="225359"/>
    <lineage>
        <taxon>Eukaryota</taxon>
        <taxon>Fungi</taxon>
        <taxon>Dikarya</taxon>
        <taxon>Ascomycota</taxon>
        <taxon>Pezizomycotina</taxon>
        <taxon>Leotiomycetes</taxon>
        <taxon>Erysiphales</taxon>
        <taxon>Erysiphaceae</taxon>
        <taxon>Erysiphe</taxon>
    </lineage>
</organism>
<feature type="region of interest" description="Disordered" evidence="1">
    <location>
        <begin position="111"/>
        <end position="147"/>
    </location>
</feature>
<dbReference type="Proteomes" id="UP000237438">
    <property type="component" value="Unassembled WGS sequence"/>
</dbReference>
<dbReference type="EMBL" id="PEDP01000535">
    <property type="protein sequence ID" value="POS85667.1"/>
    <property type="molecule type" value="Genomic_DNA"/>
</dbReference>
<name>A0A2S4PUG4_9PEZI</name>
<sequence>MFKYGTKPNELFTTSYTLDTMTKVEDISIYSSPTSSPTLPIPLLTHLPDPFISSQLQPLSTSIPLSIAVAKRQIREPVSPSRCVLPDISQNKVEEMDNTVKSTQAKKANHVKNMNEPKAPNKLPRRQAPEGKPTLSGNADKGSSTKLSPAGIREIVVKKLAISPAKMNRIKSVHEGFALSLCNNDTWDKILERQHGLFMSDAKLEPATSCVSGIV</sequence>
<evidence type="ECO:0000313" key="2">
    <source>
        <dbReference type="EMBL" id="POS85667.1"/>
    </source>
</evidence>
<dbReference type="OrthoDB" id="3675442at2759"/>
<proteinExistence type="predicted"/>
<evidence type="ECO:0000256" key="1">
    <source>
        <dbReference type="SAM" id="MobiDB-lite"/>
    </source>
</evidence>
<accession>A0A2S4PUG4</accession>
<gene>
    <name evidence="2" type="ORF">EPUL_005817</name>
</gene>
<evidence type="ECO:0000313" key="3">
    <source>
        <dbReference type="Proteomes" id="UP000237438"/>
    </source>
</evidence>
<comment type="caution">
    <text evidence="2">The sequence shown here is derived from an EMBL/GenBank/DDBJ whole genome shotgun (WGS) entry which is preliminary data.</text>
</comment>
<protein>
    <submittedName>
        <fullName evidence="2">Uncharacterized protein</fullName>
    </submittedName>
</protein>
<reference evidence="2 3" key="1">
    <citation type="submission" date="2017-10" db="EMBL/GenBank/DDBJ databases">
        <title>Development of genomic resources for the powdery mildew, Erysiphe pulchra.</title>
        <authorList>
            <person name="Wadl P.A."/>
            <person name="Mack B.M."/>
            <person name="Moore G."/>
            <person name="Beltz S.B."/>
        </authorList>
    </citation>
    <scope>NUCLEOTIDE SEQUENCE [LARGE SCALE GENOMIC DNA]</scope>
    <source>
        <strain evidence="2">Cflorida</strain>
    </source>
</reference>
<keyword evidence="3" id="KW-1185">Reference proteome</keyword>